<feature type="region of interest" description="Disordered" evidence="1">
    <location>
        <begin position="542"/>
        <end position="572"/>
    </location>
</feature>
<dbReference type="AlphaFoldDB" id="A0A550CZC4"/>
<dbReference type="CDD" id="cd11577">
    <property type="entry name" value="GH71"/>
    <property type="match status" value="1"/>
</dbReference>
<name>A0A550CZC4_9AGAR</name>
<dbReference type="SMART" id="SM00321">
    <property type="entry name" value="WSC"/>
    <property type="match status" value="3"/>
</dbReference>
<dbReference type="PANTHER" id="PTHR43662">
    <property type="match status" value="1"/>
</dbReference>
<protein>
    <submittedName>
        <fullName evidence="3">Glycosyl hydrolase family 71-domain-containing protein</fullName>
    </submittedName>
</protein>
<dbReference type="GO" id="GO:0051118">
    <property type="term" value="F:glucan endo-1,3-alpha-glucosidase activity"/>
    <property type="evidence" value="ECO:0007669"/>
    <property type="project" value="InterPro"/>
</dbReference>
<feature type="domain" description="WSC" evidence="2">
    <location>
        <begin position="432"/>
        <end position="523"/>
    </location>
</feature>
<gene>
    <name evidence="3" type="ORF">BD626DRAFT_625386</name>
</gene>
<organism evidence="3 4">
    <name type="scientific">Schizophyllum amplum</name>
    <dbReference type="NCBI Taxonomy" id="97359"/>
    <lineage>
        <taxon>Eukaryota</taxon>
        <taxon>Fungi</taxon>
        <taxon>Dikarya</taxon>
        <taxon>Basidiomycota</taxon>
        <taxon>Agaricomycotina</taxon>
        <taxon>Agaricomycetes</taxon>
        <taxon>Agaricomycetidae</taxon>
        <taxon>Agaricales</taxon>
        <taxon>Schizophyllaceae</taxon>
        <taxon>Schizophyllum</taxon>
    </lineage>
</organism>
<dbReference type="PROSITE" id="PS51212">
    <property type="entry name" value="WSC"/>
    <property type="match status" value="3"/>
</dbReference>
<dbReference type="OrthoDB" id="3257981at2759"/>
<sequence length="797" mass="84250">MFSFGCIFLTDTYSYTQSTWQSDLASMQSYGVDAVALNIGSDSWQPQQLVNAYAAAQAVGSIKLFISFDYSSFACSVDGTVNLVKQFANHPNQFKINGSPFISSFLGGCLGNSGWASIKSQTNGYLMPFIEGLEGKFDQWPSLDSWLCWGCAWPQGNYAKNTGDDDYYYSQLGSRFSTTVSPWFYAHYSYKNLYYRGDDWLINSRWEQLFNMRDRLTFIEMATWNDWGESHYMGAIRTADQPAGTNWVNGFPHTAWMDMSVYYMNAFRSGAYPAVTSDIIYFWARPHPAAATASNDGLGKPTGWDWTTDTMWAAVFSTGPATVTLRCGSSSVTTTIGAGVTKLSAPLAAGQMTVTMVRNGQTIINYTPTDYTYTLNPTTYNFNAWVGSARSVVTTPTSAVSSSVAGTSTSRSSSSSGSSTSTSSSAASTATGFTYVSCIAEASGGRALTGASYQSNSMTTESCQSFCSAYNYAGTEYGTQCYCGNSLSNGASTNPASGCTTACRGNSAQTCGGAYRLSLYYQANLPATSSSAASTSVSTSRSSSALSSTSTSRSSTVSTSTSTSSSAAPTSTARGFSAVGCVNEPSGGRALTSAYYSTTNMTLEYCQSLCSGYHYAGAEYGKECYCGDTLSNGATGSVVDASQCSTNCAGNAAQKCGAPYKLSLFYQANIGSAAPSASTSSAVSTTSSTTTTSSAAATSSARTWRDVGCIRDSSSRALTGALYQQSDMTPAVCRALCDQGSYTYAGTEYVNQCYCGNTLSNGATETTVSADQCSSKCAGDNTLTCGGPYRLSLYKKS</sequence>
<keyword evidence="4" id="KW-1185">Reference proteome</keyword>
<dbReference type="Proteomes" id="UP000320762">
    <property type="component" value="Unassembled WGS sequence"/>
</dbReference>
<dbReference type="Gene3D" id="3.20.20.80">
    <property type="entry name" value="Glycosidases"/>
    <property type="match status" value="1"/>
</dbReference>
<keyword evidence="3" id="KW-0378">Hydrolase</keyword>
<proteinExistence type="predicted"/>
<feature type="domain" description="WSC" evidence="2">
    <location>
        <begin position="575"/>
        <end position="668"/>
    </location>
</feature>
<evidence type="ECO:0000256" key="1">
    <source>
        <dbReference type="SAM" id="MobiDB-lite"/>
    </source>
</evidence>
<accession>A0A550CZC4</accession>
<feature type="region of interest" description="Disordered" evidence="1">
    <location>
        <begin position="400"/>
        <end position="426"/>
    </location>
</feature>
<dbReference type="InterPro" id="IPR002889">
    <property type="entry name" value="WSC_carb-bd"/>
</dbReference>
<dbReference type="PANTHER" id="PTHR43662:SF3">
    <property type="entry name" value="DOMAIN PROTEIN, PUTATIVE (AFU_ORTHOLOGUE AFUA_6G11970)-RELATED"/>
    <property type="match status" value="1"/>
</dbReference>
<comment type="caution">
    <text evidence="3">The sequence shown here is derived from an EMBL/GenBank/DDBJ whole genome shotgun (WGS) entry which is preliminary data.</text>
</comment>
<dbReference type="Pfam" id="PF01822">
    <property type="entry name" value="WSC"/>
    <property type="match status" value="3"/>
</dbReference>
<feature type="domain" description="WSC" evidence="2">
    <location>
        <begin position="703"/>
        <end position="797"/>
    </location>
</feature>
<dbReference type="STRING" id="97359.A0A550CZC4"/>
<evidence type="ECO:0000313" key="3">
    <source>
        <dbReference type="EMBL" id="TRM70144.1"/>
    </source>
</evidence>
<dbReference type="EMBL" id="VDMD01000001">
    <property type="protein sequence ID" value="TRM70144.1"/>
    <property type="molecule type" value="Genomic_DNA"/>
</dbReference>
<dbReference type="InterPro" id="IPR005197">
    <property type="entry name" value="Glyco_hydro_71"/>
</dbReference>
<dbReference type="Pfam" id="PF03659">
    <property type="entry name" value="Glyco_hydro_71"/>
    <property type="match status" value="1"/>
</dbReference>
<evidence type="ECO:0000313" key="4">
    <source>
        <dbReference type="Proteomes" id="UP000320762"/>
    </source>
</evidence>
<evidence type="ECO:0000259" key="2">
    <source>
        <dbReference type="PROSITE" id="PS51212"/>
    </source>
</evidence>
<reference evidence="3 4" key="1">
    <citation type="journal article" date="2019" name="New Phytol.">
        <title>Comparative genomics reveals unique wood-decay strategies and fruiting body development in the Schizophyllaceae.</title>
        <authorList>
            <person name="Almasi E."/>
            <person name="Sahu N."/>
            <person name="Krizsan K."/>
            <person name="Balint B."/>
            <person name="Kovacs G.M."/>
            <person name="Kiss B."/>
            <person name="Cseklye J."/>
            <person name="Drula E."/>
            <person name="Henrissat B."/>
            <person name="Nagy I."/>
            <person name="Chovatia M."/>
            <person name="Adam C."/>
            <person name="LaButti K."/>
            <person name="Lipzen A."/>
            <person name="Riley R."/>
            <person name="Grigoriev I.V."/>
            <person name="Nagy L.G."/>
        </authorList>
    </citation>
    <scope>NUCLEOTIDE SEQUENCE [LARGE SCALE GENOMIC DNA]</scope>
    <source>
        <strain evidence="3 4">NL-1724</strain>
    </source>
</reference>